<evidence type="ECO:0000256" key="4">
    <source>
        <dbReference type="PIRSR" id="PIRSR619791-2"/>
    </source>
</evidence>
<dbReference type="GO" id="GO:0046872">
    <property type="term" value="F:metal ion binding"/>
    <property type="evidence" value="ECO:0007669"/>
    <property type="project" value="UniProtKB-KW"/>
</dbReference>
<dbReference type="GO" id="GO:0004601">
    <property type="term" value="F:peroxidase activity"/>
    <property type="evidence" value="ECO:0007669"/>
    <property type="project" value="InterPro"/>
</dbReference>
<evidence type="ECO:0000313" key="7">
    <source>
        <dbReference type="Proteomes" id="UP001497497"/>
    </source>
</evidence>
<dbReference type="Gene3D" id="1.10.640.10">
    <property type="entry name" value="Haem peroxidase domain superfamily, animal type"/>
    <property type="match status" value="1"/>
</dbReference>
<keyword evidence="4" id="KW-0408">Iron</keyword>
<keyword evidence="7" id="KW-1185">Reference proteome</keyword>
<evidence type="ECO:0000313" key="6">
    <source>
        <dbReference type="EMBL" id="CAL1541420.1"/>
    </source>
</evidence>
<dbReference type="InterPro" id="IPR019791">
    <property type="entry name" value="Haem_peroxidase_animal"/>
</dbReference>
<keyword evidence="4" id="KW-0349">Heme</keyword>
<dbReference type="GO" id="GO:0020037">
    <property type="term" value="F:heme binding"/>
    <property type="evidence" value="ECO:0007669"/>
    <property type="project" value="InterPro"/>
</dbReference>
<keyword evidence="4" id="KW-0479">Metal-binding</keyword>
<comment type="subcellular location">
    <subcellularLocation>
        <location evidence="1">Secreted</location>
    </subcellularLocation>
</comment>
<dbReference type="Pfam" id="PF03098">
    <property type="entry name" value="An_peroxidase"/>
    <property type="match status" value="1"/>
</dbReference>
<feature type="chain" id="PRO_5043774490" description="Peroxidase" evidence="5">
    <location>
        <begin position="29"/>
        <end position="645"/>
    </location>
</feature>
<comment type="caution">
    <text evidence="6">The sequence shown here is derived from an EMBL/GenBank/DDBJ whole genome shotgun (WGS) entry which is preliminary data.</text>
</comment>
<dbReference type="Proteomes" id="UP001497497">
    <property type="component" value="Unassembled WGS sequence"/>
</dbReference>
<dbReference type="PROSITE" id="PS50292">
    <property type="entry name" value="PEROXIDASE_3"/>
    <property type="match status" value="1"/>
</dbReference>
<dbReference type="InterPro" id="IPR010255">
    <property type="entry name" value="Haem_peroxidase_sf"/>
</dbReference>
<feature type="signal peptide" evidence="5">
    <location>
        <begin position="1"/>
        <end position="28"/>
    </location>
</feature>
<organism evidence="6 7">
    <name type="scientific">Lymnaea stagnalis</name>
    <name type="common">Great pond snail</name>
    <name type="synonym">Helix stagnalis</name>
    <dbReference type="NCBI Taxonomy" id="6523"/>
    <lineage>
        <taxon>Eukaryota</taxon>
        <taxon>Metazoa</taxon>
        <taxon>Spiralia</taxon>
        <taxon>Lophotrochozoa</taxon>
        <taxon>Mollusca</taxon>
        <taxon>Gastropoda</taxon>
        <taxon>Heterobranchia</taxon>
        <taxon>Euthyneura</taxon>
        <taxon>Panpulmonata</taxon>
        <taxon>Hygrophila</taxon>
        <taxon>Lymnaeoidea</taxon>
        <taxon>Lymnaeidae</taxon>
        <taxon>Lymnaea</taxon>
    </lineage>
</organism>
<keyword evidence="2" id="KW-0964">Secreted</keyword>
<gene>
    <name evidence="6" type="ORF">GSLYS_00015026001</name>
</gene>
<evidence type="ECO:0000256" key="5">
    <source>
        <dbReference type="SAM" id="SignalP"/>
    </source>
</evidence>
<dbReference type="PANTHER" id="PTHR11475">
    <property type="entry name" value="OXIDASE/PEROXIDASE"/>
    <property type="match status" value="1"/>
</dbReference>
<protein>
    <recommendedName>
        <fullName evidence="8">Peroxidase</fullName>
    </recommendedName>
</protein>
<accession>A0AAV2I3X5</accession>
<keyword evidence="3" id="KW-0325">Glycoprotein</keyword>
<reference evidence="6 7" key="1">
    <citation type="submission" date="2024-04" db="EMBL/GenBank/DDBJ databases">
        <authorList>
            <consortium name="Genoscope - CEA"/>
            <person name="William W."/>
        </authorList>
    </citation>
    <scope>NUCLEOTIDE SEQUENCE [LARGE SCALE GENOMIC DNA]</scope>
</reference>
<dbReference type="GO" id="GO:0005576">
    <property type="term" value="C:extracellular region"/>
    <property type="evidence" value="ECO:0007669"/>
    <property type="project" value="UniProtKB-SubCell"/>
</dbReference>
<dbReference type="GO" id="GO:0006979">
    <property type="term" value="P:response to oxidative stress"/>
    <property type="evidence" value="ECO:0007669"/>
    <property type="project" value="InterPro"/>
</dbReference>
<evidence type="ECO:0000256" key="3">
    <source>
        <dbReference type="ARBA" id="ARBA00023180"/>
    </source>
</evidence>
<dbReference type="PANTHER" id="PTHR11475:SF4">
    <property type="entry name" value="CHORION PEROXIDASE"/>
    <property type="match status" value="1"/>
</dbReference>
<dbReference type="EMBL" id="CAXITT010000431">
    <property type="protein sequence ID" value="CAL1541420.1"/>
    <property type="molecule type" value="Genomic_DNA"/>
</dbReference>
<dbReference type="SUPFAM" id="SSF48113">
    <property type="entry name" value="Heme-dependent peroxidases"/>
    <property type="match status" value="1"/>
</dbReference>
<evidence type="ECO:0000256" key="1">
    <source>
        <dbReference type="ARBA" id="ARBA00004613"/>
    </source>
</evidence>
<sequence length="645" mass="72850">MLRVEDNMKSAVLSLLGICLYLTVSIHSDEKFCASHADLYYANIAGKIQGGYDMLSLGDQSACANRATRDLRYREIDGRCNHPKDYGSTMKPLKRYLKAHYQDAEGKDAPRIYSVMGDNYLPSPRLISFKLFPDIPKVANTSRWTMQFGQLIDHDITSAPVPTGPNGTIKCCGVKDMPKECFPISVPKEDTRFDTCMEFVRSQAAADEKGNQLYPREQLNAITSFVDGSAFYGSDLNATKRLRTEDGKGALLKTVVVNGFERLPNDTSARPGCLKSQRPESYCMVTGDRRANLHPGLSSAHLLFHLYHNFVVRSLAAAILNKRGQPYAPNNVEYFITNAPEYLKEKLFQEGRKVMGGIFQNIVFCDYLPIILGPGLIEKFKLGCTRRSKYNPYVDPRIANSFTAAAFRFGHTLVPNSFTINGKQEMLKDSFLIPDGTIYGFESLVQNFLTDGKSEAFDWFFSKSISEHLFETRTGPKGAIDLLSVNIQRARDHGIPAYYYWRRYYGLRRFTSFDDWGYETGKKFKQLYNHVNDVDLFVGGVFEPPVAGGVVGETFGHIIANQFADLKYGDAYYFLSKEYPQGFTDEEIAAIQEVTFNSIVCYSAKLQYVQDNTWFVPSESNPVRPCSVHPQFNAEVFAKNFDQPY</sequence>
<feature type="binding site" description="axial binding residue" evidence="4">
    <location>
        <position position="411"/>
    </location>
    <ligand>
        <name>heme b</name>
        <dbReference type="ChEBI" id="CHEBI:60344"/>
    </ligand>
    <ligandPart>
        <name>Fe</name>
        <dbReference type="ChEBI" id="CHEBI:18248"/>
    </ligandPart>
</feature>
<name>A0AAV2I3X5_LYMST</name>
<keyword evidence="5" id="KW-0732">Signal</keyword>
<dbReference type="PRINTS" id="PR00457">
    <property type="entry name" value="ANPEROXIDASE"/>
</dbReference>
<dbReference type="InterPro" id="IPR037120">
    <property type="entry name" value="Haem_peroxidase_sf_animal"/>
</dbReference>
<evidence type="ECO:0008006" key="8">
    <source>
        <dbReference type="Google" id="ProtNLM"/>
    </source>
</evidence>
<evidence type="ECO:0000256" key="2">
    <source>
        <dbReference type="ARBA" id="ARBA00022525"/>
    </source>
</evidence>
<proteinExistence type="predicted"/>
<dbReference type="AlphaFoldDB" id="A0AAV2I3X5"/>